<dbReference type="Gene3D" id="1.20.1250.20">
    <property type="entry name" value="MFS general substrate transporter like domains"/>
    <property type="match status" value="2"/>
</dbReference>
<accession>A0A250B4B7</accession>
<feature type="transmembrane region" description="Helical" evidence="7">
    <location>
        <begin position="342"/>
        <end position="365"/>
    </location>
</feature>
<feature type="transmembrane region" description="Helical" evidence="7">
    <location>
        <begin position="288"/>
        <end position="307"/>
    </location>
</feature>
<dbReference type="GO" id="GO:0016020">
    <property type="term" value="C:membrane"/>
    <property type="evidence" value="ECO:0007669"/>
    <property type="project" value="UniProtKB-SubCell"/>
</dbReference>
<dbReference type="InterPro" id="IPR052983">
    <property type="entry name" value="MFS_Riboflavin_Transporter"/>
</dbReference>
<feature type="transmembrane region" description="Helical" evidence="7">
    <location>
        <begin position="385"/>
        <end position="402"/>
    </location>
</feature>
<feature type="transmembrane region" description="Helical" evidence="7">
    <location>
        <begin position="120"/>
        <end position="145"/>
    </location>
</feature>
<dbReference type="GO" id="GO:0022857">
    <property type="term" value="F:transmembrane transporter activity"/>
    <property type="evidence" value="ECO:0007669"/>
    <property type="project" value="InterPro"/>
</dbReference>
<feature type="transmembrane region" description="Helical" evidence="7">
    <location>
        <begin position="30"/>
        <end position="48"/>
    </location>
</feature>
<dbReference type="Pfam" id="PF07690">
    <property type="entry name" value="MFS_1"/>
    <property type="match status" value="1"/>
</dbReference>
<evidence type="ECO:0000256" key="7">
    <source>
        <dbReference type="SAM" id="Phobius"/>
    </source>
</evidence>
<dbReference type="PANTHER" id="PTHR43385">
    <property type="entry name" value="RIBOFLAVIN TRANSPORTER RIBJ"/>
    <property type="match status" value="1"/>
</dbReference>
<dbReference type="OrthoDB" id="3199327at2"/>
<feature type="region of interest" description="Disordered" evidence="6">
    <location>
        <begin position="218"/>
        <end position="237"/>
    </location>
</feature>
<feature type="transmembrane region" description="Helical" evidence="7">
    <location>
        <begin position="189"/>
        <end position="208"/>
    </location>
</feature>
<keyword evidence="2" id="KW-0813">Transport</keyword>
<proteinExistence type="predicted"/>
<dbReference type="PANTHER" id="PTHR43385:SF1">
    <property type="entry name" value="RIBOFLAVIN TRANSPORTER RIBJ"/>
    <property type="match status" value="1"/>
</dbReference>
<evidence type="ECO:0000256" key="4">
    <source>
        <dbReference type="ARBA" id="ARBA00022989"/>
    </source>
</evidence>
<feature type="transmembrane region" description="Helical" evidence="7">
    <location>
        <begin position="319"/>
        <end position="336"/>
    </location>
</feature>
<evidence type="ECO:0000256" key="5">
    <source>
        <dbReference type="ARBA" id="ARBA00023136"/>
    </source>
</evidence>
<evidence type="ECO:0000313" key="9">
    <source>
        <dbReference type="Proteomes" id="UP000217182"/>
    </source>
</evidence>
<name>A0A250B4B7_9GAMM</name>
<feature type="transmembrane region" description="Helical" evidence="7">
    <location>
        <begin position="408"/>
        <end position="426"/>
    </location>
</feature>
<dbReference type="InterPro" id="IPR036259">
    <property type="entry name" value="MFS_trans_sf"/>
</dbReference>
<evidence type="ECO:0000256" key="2">
    <source>
        <dbReference type="ARBA" id="ARBA00022448"/>
    </source>
</evidence>
<evidence type="ECO:0000256" key="1">
    <source>
        <dbReference type="ARBA" id="ARBA00004141"/>
    </source>
</evidence>
<dbReference type="EMBL" id="CP014136">
    <property type="protein sequence ID" value="ATA21080.1"/>
    <property type="molecule type" value="Genomic_DNA"/>
</dbReference>
<organism evidence="8 9">
    <name type="scientific">Gibbsiella quercinecans</name>
    <dbReference type="NCBI Taxonomy" id="929813"/>
    <lineage>
        <taxon>Bacteria</taxon>
        <taxon>Pseudomonadati</taxon>
        <taxon>Pseudomonadota</taxon>
        <taxon>Gammaproteobacteria</taxon>
        <taxon>Enterobacterales</taxon>
        <taxon>Yersiniaceae</taxon>
        <taxon>Gibbsiella</taxon>
    </lineage>
</organism>
<dbReference type="KEGG" id="gqu:AWC35_17980"/>
<evidence type="ECO:0000256" key="3">
    <source>
        <dbReference type="ARBA" id="ARBA00022692"/>
    </source>
</evidence>
<sequence>MIAQENNRVQTAENGPDVAHRGNHFGVHGWRVIVFQGVLFWIAAGAVTHGLNVMLPALARNFGLDYSVLLALATPSSWSSILAGPLCAWLSEKKGAKFNVIFCLIACGLCYGLLGYCGSFIGFTLLFAGVCFFGTGFAYVGGTAIMANWFVRKQGLALGWCTIGQTLSSAFFVPTLAGLFLWLGVRDGFWGISAMMFIVAVLAQRFIANRPEDIGLAPDNGRLSGEEQTERRHQHDGDRFPLSIGQLLRMRDVWFMGIATGGLYIMLVGVTSQIVPRLVGMGYAQSTAIFYMTLSALCGLPAAYGWGWCNQRFGVRRSLLFYTLWWMLAIVINMLAHHAVTLWISLVMIGLAMPGATNLSTALIAAKFPRRIYVRALGIIHPIQSVVRCSAFTLLAFGLTYLGGYAGAYLLLAGVGAITLLLFWLIDVTPVSTGMTADDSR</sequence>
<evidence type="ECO:0000256" key="6">
    <source>
        <dbReference type="SAM" id="MobiDB-lite"/>
    </source>
</evidence>
<keyword evidence="3 7" id="KW-0812">Transmembrane</keyword>
<feature type="transmembrane region" description="Helical" evidence="7">
    <location>
        <begin position="98"/>
        <end position="114"/>
    </location>
</feature>
<feature type="transmembrane region" description="Helical" evidence="7">
    <location>
        <begin position="253"/>
        <end position="276"/>
    </location>
</feature>
<keyword evidence="9" id="KW-1185">Reference proteome</keyword>
<reference evidence="8 9" key="1">
    <citation type="submission" date="2016-01" db="EMBL/GenBank/DDBJ databases">
        <authorList>
            <person name="Oliw E.H."/>
        </authorList>
    </citation>
    <scope>NUCLEOTIDE SEQUENCE [LARGE SCALE GENOMIC DNA]</scope>
    <source>
        <strain evidence="8 9">FRB97</strain>
    </source>
</reference>
<keyword evidence="5 7" id="KW-0472">Membrane</keyword>
<dbReference type="AlphaFoldDB" id="A0A250B4B7"/>
<feature type="transmembrane region" description="Helical" evidence="7">
    <location>
        <begin position="157"/>
        <end position="183"/>
    </location>
</feature>
<feature type="compositionally biased region" description="Basic and acidic residues" evidence="6">
    <location>
        <begin position="224"/>
        <end position="237"/>
    </location>
</feature>
<protein>
    <submittedName>
        <fullName evidence="8">MFS transporter</fullName>
    </submittedName>
</protein>
<gene>
    <name evidence="8" type="ORF">AWC35_17980</name>
</gene>
<dbReference type="Proteomes" id="UP000217182">
    <property type="component" value="Chromosome"/>
</dbReference>
<feature type="transmembrane region" description="Helical" evidence="7">
    <location>
        <begin position="68"/>
        <end position="91"/>
    </location>
</feature>
<dbReference type="InterPro" id="IPR011701">
    <property type="entry name" value="MFS"/>
</dbReference>
<evidence type="ECO:0000313" key="8">
    <source>
        <dbReference type="EMBL" id="ATA21080.1"/>
    </source>
</evidence>
<keyword evidence="4 7" id="KW-1133">Transmembrane helix</keyword>
<comment type="subcellular location">
    <subcellularLocation>
        <location evidence="1">Membrane</location>
        <topology evidence="1">Multi-pass membrane protein</topology>
    </subcellularLocation>
</comment>
<dbReference type="SUPFAM" id="SSF103473">
    <property type="entry name" value="MFS general substrate transporter"/>
    <property type="match status" value="1"/>
</dbReference>
<dbReference type="RefSeq" id="WP_095847662.1">
    <property type="nucleotide sequence ID" value="NZ_CP014136.1"/>
</dbReference>